<accession>A0A1F4T872</accession>
<organism evidence="2 3">
    <name type="scientific">candidate division WOR-1 bacterium RIFOXYC12_FULL_54_18</name>
    <dbReference type="NCBI Taxonomy" id="1802584"/>
    <lineage>
        <taxon>Bacteria</taxon>
        <taxon>Bacillati</taxon>
        <taxon>Saganbacteria</taxon>
    </lineage>
</organism>
<dbReference type="InterPro" id="IPR016181">
    <property type="entry name" value="Acyl_CoA_acyltransferase"/>
</dbReference>
<proteinExistence type="predicted"/>
<dbReference type="AlphaFoldDB" id="A0A1F4T872"/>
<dbReference type="SUPFAM" id="SSF55729">
    <property type="entry name" value="Acyl-CoA N-acyltransferases (Nat)"/>
    <property type="match status" value="2"/>
</dbReference>
<evidence type="ECO:0000259" key="1">
    <source>
        <dbReference type="Pfam" id="PF09924"/>
    </source>
</evidence>
<name>A0A1F4T872_UNCSA</name>
<feature type="domain" description="Phosphatidylglycerol lysyltransferase C-terminal" evidence="1">
    <location>
        <begin position="26"/>
        <end position="290"/>
    </location>
</feature>
<evidence type="ECO:0000313" key="2">
    <source>
        <dbReference type="EMBL" id="OGC28709.1"/>
    </source>
</evidence>
<dbReference type="PIRSF" id="PIRSF018688">
    <property type="entry name" value="UCP018688"/>
    <property type="match status" value="1"/>
</dbReference>
<dbReference type="PANTHER" id="PTHR41373:SF1">
    <property type="entry name" value="PHOSPHATIDYLGLYCEROL LYSYLTRANSFERASE C-TERMINAL DOMAIN-CONTAINING PROTEIN"/>
    <property type="match status" value="1"/>
</dbReference>
<dbReference type="InterPro" id="IPR024320">
    <property type="entry name" value="LPG_synthase_C"/>
</dbReference>
<dbReference type="Pfam" id="PF09924">
    <property type="entry name" value="LPG_synthase_C"/>
    <property type="match status" value="1"/>
</dbReference>
<dbReference type="PANTHER" id="PTHR41373">
    <property type="entry name" value="DUF2156 DOMAIN-CONTAINING PROTEIN"/>
    <property type="match status" value="1"/>
</dbReference>
<sequence>MRPEFPAFKSIELSDLPLISEHLTRYQPEICELSATNLYIWHNFDRGAYTFINDNLCLKVHLVGDTPYFLEPIGIKMIPETVELCLKETGRLSRISERLLRQLPLNKIRAHCLRSQNDYLYETSSLAEYKGGHFDGKRNHVKRFDKLYPDHVYVSIDQSFKPAVIALFEKWFAARKETHFFQKLAYGAQRQAILNSFDHFNELGLIGGGLMAGGELKSFAIGSRLNSNTVTAHFQYSDPTAPGATQTLWQKACKEAFSKFARINFEQDLGIPGLRKSKLSYHPKKIEKKYEIRLKPGITSLL</sequence>
<reference evidence="2 3" key="1">
    <citation type="journal article" date="2016" name="Nat. Commun.">
        <title>Thousands of microbial genomes shed light on interconnected biogeochemical processes in an aquifer system.</title>
        <authorList>
            <person name="Anantharaman K."/>
            <person name="Brown C.T."/>
            <person name="Hug L.A."/>
            <person name="Sharon I."/>
            <person name="Castelle C.J."/>
            <person name="Probst A.J."/>
            <person name="Thomas B.C."/>
            <person name="Singh A."/>
            <person name="Wilkins M.J."/>
            <person name="Karaoz U."/>
            <person name="Brodie E.L."/>
            <person name="Williams K.H."/>
            <person name="Hubbard S.S."/>
            <person name="Banfield J.F."/>
        </authorList>
    </citation>
    <scope>NUCLEOTIDE SEQUENCE [LARGE SCALE GENOMIC DNA]</scope>
</reference>
<dbReference type="Gene3D" id="3.40.630.30">
    <property type="match status" value="1"/>
</dbReference>
<dbReference type="Proteomes" id="UP000178602">
    <property type="component" value="Unassembled WGS sequence"/>
</dbReference>
<protein>
    <recommendedName>
        <fullName evidence="1">Phosphatidylglycerol lysyltransferase C-terminal domain-containing protein</fullName>
    </recommendedName>
</protein>
<dbReference type="InterPro" id="IPR016732">
    <property type="entry name" value="UCP018688"/>
</dbReference>
<gene>
    <name evidence="2" type="ORF">A3K49_07135</name>
</gene>
<comment type="caution">
    <text evidence="2">The sequence shown here is derived from an EMBL/GenBank/DDBJ whole genome shotgun (WGS) entry which is preliminary data.</text>
</comment>
<dbReference type="EMBL" id="MEUG01000001">
    <property type="protein sequence ID" value="OGC28709.1"/>
    <property type="molecule type" value="Genomic_DNA"/>
</dbReference>
<evidence type="ECO:0000313" key="3">
    <source>
        <dbReference type="Proteomes" id="UP000178602"/>
    </source>
</evidence>